<proteinExistence type="predicted"/>
<evidence type="ECO:0000313" key="2">
    <source>
        <dbReference type="Proteomes" id="UP000611708"/>
    </source>
</evidence>
<evidence type="ECO:0000313" key="1">
    <source>
        <dbReference type="EMBL" id="MBF9198118.1"/>
    </source>
</evidence>
<comment type="caution">
    <text evidence="1">The sequence shown here is derived from an EMBL/GenBank/DDBJ whole genome shotgun (WGS) entry which is preliminary data.</text>
</comment>
<dbReference type="Proteomes" id="UP000611708">
    <property type="component" value="Unassembled WGS sequence"/>
</dbReference>
<name>A0ABS0HX85_9HYPH</name>
<accession>A0ABS0HX85</accession>
<dbReference type="InterPro" id="IPR009945">
    <property type="entry name" value="ATPase_inh_sub_z"/>
</dbReference>
<reference evidence="1 2" key="1">
    <citation type="submission" date="2020-11" db="EMBL/GenBank/DDBJ databases">
        <authorList>
            <person name="Kim M.K."/>
        </authorList>
    </citation>
    <scope>NUCLEOTIDE SEQUENCE [LARGE SCALE GENOMIC DNA]</scope>
    <source>
        <strain evidence="1 2">BT290</strain>
    </source>
</reference>
<dbReference type="EMBL" id="JADQDN010000016">
    <property type="protein sequence ID" value="MBF9198118.1"/>
    <property type="molecule type" value="Genomic_DNA"/>
</dbReference>
<dbReference type="InterPro" id="IPR038293">
    <property type="entry name" value="ATPase_inh_sub_z_sf"/>
</dbReference>
<dbReference type="Pfam" id="PF07345">
    <property type="entry name" value="ATPaseInh_sub_z"/>
    <property type="match status" value="1"/>
</dbReference>
<protein>
    <submittedName>
        <fullName evidence="1">DUF1476 family protein</fullName>
    </submittedName>
</protein>
<gene>
    <name evidence="1" type="ORF">I2H36_18965</name>
</gene>
<dbReference type="Gene3D" id="1.10.790.20">
    <property type="entry name" value="Domain of unknown function DUF1476"/>
    <property type="match status" value="1"/>
</dbReference>
<sequence length="108" mass="11775">MTSSDEVGKTILRNKLLGRWAAEKLGMKGQDAETYSNALARGTVDPQRCDVFSQIRKDFDVAGVIQSDEQILSVMTELMLKAGNHMPTTRGGSTDAAAVMLARNLMSR</sequence>
<organism evidence="1 2">
    <name type="scientific">Microvirga terrestris</name>
    <dbReference type="NCBI Taxonomy" id="2791024"/>
    <lineage>
        <taxon>Bacteria</taxon>
        <taxon>Pseudomonadati</taxon>
        <taxon>Pseudomonadota</taxon>
        <taxon>Alphaproteobacteria</taxon>
        <taxon>Hyphomicrobiales</taxon>
        <taxon>Methylobacteriaceae</taxon>
        <taxon>Microvirga</taxon>
    </lineage>
</organism>
<dbReference type="RefSeq" id="WP_196265465.1">
    <property type="nucleotide sequence ID" value="NZ_JADQDN010000016.1"/>
</dbReference>
<keyword evidence="2" id="KW-1185">Reference proteome</keyword>